<sequence>MMVMVAGCCDVDTIEVDSVTTGGGKNEQVWRVDVRRYEPRLKIESLGVGIEIERVSAPNRTESPRLGEETRNGVVRDLESWSRDRDREGECPEPHGIASTRGPYD</sequence>
<dbReference type="AlphaFoldDB" id="A0A498K8I6"/>
<evidence type="ECO:0000313" key="2">
    <source>
        <dbReference type="EMBL" id="RXI03738.1"/>
    </source>
</evidence>
<protein>
    <submittedName>
        <fullName evidence="2">Uncharacterized protein</fullName>
    </submittedName>
</protein>
<name>A0A498K8I6_MALDO</name>
<dbReference type="EMBL" id="RDQH01000329">
    <property type="protein sequence ID" value="RXI03738.1"/>
    <property type="molecule type" value="Genomic_DNA"/>
</dbReference>
<keyword evidence="3" id="KW-1185">Reference proteome</keyword>
<evidence type="ECO:0000313" key="3">
    <source>
        <dbReference type="Proteomes" id="UP000290289"/>
    </source>
</evidence>
<comment type="caution">
    <text evidence="2">The sequence shown here is derived from an EMBL/GenBank/DDBJ whole genome shotgun (WGS) entry which is preliminary data.</text>
</comment>
<evidence type="ECO:0000256" key="1">
    <source>
        <dbReference type="SAM" id="MobiDB-lite"/>
    </source>
</evidence>
<dbReference type="Proteomes" id="UP000290289">
    <property type="component" value="Chromosome 3"/>
</dbReference>
<feature type="region of interest" description="Disordered" evidence="1">
    <location>
        <begin position="59"/>
        <end position="105"/>
    </location>
</feature>
<organism evidence="2 3">
    <name type="scientific">Malus domestica</name>
    <name type="common">Apple</name>
    <name type="synonym">Pyrus malus</name>
    <dbReference type="NCBI Taxonomy" id="3750"/>
    <lineage>
        <taxon>Eukaryota</taxon>
        <taxon>Viridiplantae</taxon>
        <taxon>Streptophyta</taxon>
        <taxon>Embryophyta</taxon>
        <taxon>Tracheophyta</taxon>
        <taxon>Spermatophyta</taxon>
        <taxon>Magnoliopsida</taxon>
        <taxon>eudicotyledons</taxon>
        <taxon>Gunneridae</taxon>
        <taxon>Pentapetalae</taxon>
        <taxon>rosids</taxon>
        <taxon>fabids</taxon>
        <taxon>Rosales</taxon>
        <taxon>Rosaceae</taxon>
        <taxon>Amygdaloideae</taxon>
        <taxon>Maleae</taxon>
        <taxon>Malus</taxon>
    </lineage>
</organism>
<proteinExistence type="predicted"/>
<accession>A0A498K8I6</accession>
<gene>
    <name evidence="2" type="ORF">DVH24_038012</name>
</gene>
<feature type="compositionally biased region" description="Basic and acidic residues" evidence="1">
    <location>
        <begin position="62"/>
        <end position="93"/>
    </location>
</feature>
<reference evidence="2 3" key="1">
    <citation type="submission" date="2018-10" db="EMBL/GenBank/DDBJ databases">
        <title>A high-quality apple genome assembly.</title>
        <authorList>
            <person name="Hu J."/>
        </authorList>
    </citation>
    <scope>NUCLEOTIDE SEQUENCE [LARGE SCALE GENOMIC DNA]</scope>
    <source>
        <strain evidence="3">cv. HFTH1</strain>
        <tissue evidence="2">Young leaf</tissue>
    </source>
</reference>